<evidence type="ECO:0000313" key="5">
    <source>
        <dbReference type="RefSeq" id="XP_017785761.1"/>
    </source>
</evidence>
<evidence type="ECO:0000256" key="2">
    <source>
        <dbReference type="ARBA" id="ARBA00022525"/>
    </source>
</evidence>
<dbReference type="InterPro" id="IPR013871">
    <property type="entry name" value="Cysteine_rich_secretory"/>
</dbReference>
<gene>
    <name evidence="5" type="primary">LOC108568923</name>
</gene>
<dbReference type="Gene3D" id="1.10.10.740">
    <property type="entry name" value="Crisp domain"/>
    <property type="match status" value="1"/>
</dbReference>
<keyword evidence="4" id="KW-1185">Reference proteome</keyword>
<accession>A0ABM1NG11</accession>
<dbReference type="InterPro" id="IPR002413">
    <property type="entry name" value="V5_allergen-like"/>
</dbReference>
<dbReference type="PRINTS" id="PR00837">
    <property type="entry name" value="V5TPXLIKE"/>
</dbReference>
<dbReference type="PROSITE" id="PS01009">
    <property type="entry name" value="CRISP_1"/>
    <property type="match status" value="1"/>
</dbReference>
<comment type="subcellular location">
    <subcellularLocation>
        <location evidence="1">Secreted</location>
    </subcellularLocation>
</comment>
<organism evidence="4 5">
    <name type="scientific">Nicrophorus vespilloides</name>
    <name type="common">Boreal carrion beetle</name>
    <dbReference type="NCBI Taxonomy" id="110193"/>
    <lineage>
        <taxon>Eukaryota</taxon>
        <taxon>Metazoa</taxon>
        <taxon>Ecdysozoa</taxon>
        <taxon>Arthropoda</taxon>
        <taxon>Hexapoda</taxon>
        <taxon>Insecta</taxon>
        <taxon>Pterygota</taxon>
        <taxon>Neoptera</taxon>
        <taxon>Endopterygota</taxon>
        <taxon>Coleoptera</taxon>
        <taxon>Polyphaga</taxon>
        <taxon>Staphyliniformia</taxon>
        <taxon>Silphidae</taxon>
        <taxon>Nicrophorinae</taxon>
        <taxon>Nicrophorus</taxon>
    </lineage>
</organism>
<dbReference type="Pfam" id="PF08562">
    <property type="entry name" value="Crisp"/>
    <property type="match status" value="1"/>
</dbReference>
<evidence type="ECO:0000313" key="4">
    <source>
        <dbReference type="Proteomes" id="UP000695000"/>
    </source>
</evidence>
<dbReference type="InterPro" id="IPR018244">
    <property type="entry name" value="Allrgn_V5/Tpx1_CS"/>
</dbReference>
<evidence type="ECO:0000256" key="1">
    <source>
        <dbReference type="ARBA" id="ARBA00004613"/>
    </source>
</evidence>
<feature type="domain" description="SCP" evidence="3">
    <location>
        <begin position="47"/>
        <end position="195"/>
    </location>
</feature>
<keyword evidence="2" id="KW-0964">Secreted</keyword>
<evidence type="ECO:0000259" key="3">
    <source>
        <dbReference type="SMART" id="SM00198"/>
    </source>
</evidence>
<dbReference type="PRINTS" id="PR00838">
    <property type="entry name" value="V5ALLERGEN"/>
</dbReference>
<sequence>MLRKLLYFSVCFVYLFYIEGSAWKNDRRPKLMGDRLSMAKVHPFKHPIKRKIVMYHNQFRARVVPRASNMLRMKWNKKAARAAQKWASECMFLTHDNLTGRYVDNYGSCGQNIFVATHLVPWLFAIKSWFLEKDNFTYGSKNNDILVVGHYTQMVWASTHQVGCGLTKCNRIGNKTGINYYNYVCNYCPIGNYGKKLGIPYRSGKPCRNCKSSCFRNKLCTNSCPFADNWSNCRELFMAHPTWLCHTESTLGQTRRKSCGATCKCKGKIHD</sequence>
<dbReference type="SMART" id="SM00198">
    <property type="entry name" value="SCP"/>
    <property type="match status" value="1"/>
</dbReference>
<dbReference type="InterPro" id="IPR014044">
    <property type="entry name" value="CAP_dom"/>
</dbReference>
<name>A0ABM1NG11_NICVS</name>
<dbReference type="InterPro" id="IPR001283">
    <property type="entry name" value="CRISP-related"/>
</dbReference>
<dbReference type="SUPFAM" id="SSF57546">
    <property type="entry name" value="Crisp domain-like"/>
    <property type="match status" value="1"/>
</dbReference>
<dbReference type="InterPro" id="IPR042076">
    <property type="entry name" value="Crisp-like_dom"/>
</dbReference>
<dbReference type="GeneID" id="108568923"/>
<protein>
    <submittedName>
        <fullName evidence="5">Cysteine-rich secretory protein 1-like</fullName>
    </submittedName>
</protein>
<dbReference type="InterPro" id="IPR035940">
    <property type="entry name" value="CAP_sf"/>
</dbReference>
<dbReference type="Gene3D" id="3.40.33.10">
    <property type="entry name" value="CAP"/>
    <property type="match status" value="1"/>
</dbReference>
<dbReference type="Proteomes" id="UP000695000">
    <property type="component" value="Unplaced"/>
</dbReference>
<dbReference type="RefSeq" id="XP_017785761.1">
    <property type="nucleotide sequence ID" value="XM_017930272.1"/>
</dbReference>
<dbReference type="Pfam" id="PF00188">
    <property type="entry name" value="CAP"/>
    <property type="match status" value="1"/>
</dbReference>
<dbReference type="SUPFAM" id="SSF55797">
    <property type="entry name" value="PR-1-like"/>
    <property type="match status" value="1"/>
</dbReference>
<proteinExistence type="predicted"/>
<dbReference type="PANTHER" id="PTHR10334">
    <property type="entry name" value="CYSTEINE-RICH SECRETORY PROTEIN-RELATED"/>
    <property type="match status" value="1"/>
</dbReference>
<reference evidence="5" key="1">
    <citation type="submission" date="2025-08" db="UniProtKB">
        <authorList>
            <consortium name="RefSeq"/>
        </authorList>
    </citation>
    <scope>IDENTIFICATION</scope>
    <source>
        <tissue evidence="5">Whole Larva</tissue>
    </source>
</reference>